<evidence type="ECO:0000256" key="2">
    <source>
        <dbReference type="SAM" id="Phobius"/>
    </source>
</evidence>
<accession>A0A7S1QQC6</accession>
<gene>
    <name evidence="3" type="ORF">ACAT0790_LOCUS28813</name>
</gene>
<proteinExistence type="predicted"/>
<dbReference type="EMBL" id="HBGE01047801">
    <property type="protein sequence ID" value="CAD9144894.1"/>
    <property type="molecule type" value="Transcribed_RNA"/>
</dbReference>
<evidence type="ECO:0000256" key="1">
    <source>
        <dbReference type="SAM" id="MobiDB-lite"/>
    </source>
</evidence>
<keyword evidence="2" id="KW-1133">Transmembrane helix</keyword>
<keyword evidence="2" id="KW-0472">Membrane</keyword>
<feature type="region of interest" description="Disordered" evidence="1">
    <location>
        <begin position="77"/>
        <end position="110"/>
    </location>
</feature>
<feature type="transmembrane region" description="Helical" evidence="2">
    <location>
        <begin position="6"/>
        <end position="31"/>
    </location>
</feature>
<reference evidence="3" key="1">
    <citation type="submission" date="2021-01" db="EMBL/GenBank/DDBJ databases">
        <authorList>
            <person name="Corre E."/>
            <person name="Pelletier E."/>
            <person name="Niang G."/>
            <person name="Scheremetjew M."/>
            <person name="Finn R."/>
            <person name="Kale V."/>
            <person name="Holt S."/>
            <person name="Cochrane G."/>
            <person name="Meng A."/>
            <person name="Brown T."/>
            <person name="Cohen L."/>
        </authorList>
    </citation>
    <scope>NUCLEOTIDE SEQUENCE</scope>
    <source>
        <strain evidence="3">OF101</strain>
    </source>
</reference>
<name>A0A7S1QQC6_ALECA</name>
<evidence type="ECO:0000313" key="3">
    <source>
        <dbReference type="EMBL" id="CAD9144894.1"/>
    </source>
</evidence>
<sequence length="110" mass="11183">MDPGAAALGGVLAGIVLLGTGLAAVLFALAARLLEARCAASEALLEGVPGAGDSPAPFSFRALSREVSLQLQRQVSVSAPGHAEVVPPEVPEAARPERQRSRSWSGGTEL</sequence>
<protein>
    <submittedName>
        <fullName evidence="3">Uncharacterized protein</fullName>
    </submittedName>
</protein>
<dbReference type="AlphaFoldDB" id="A0A7S1QQC6"/>
<keyword evidence="2" id="KW-0812">Transmembrane</keyword>
<organism evidence="3">
    <name type="scientific">Alexandrium catenella</name>
    <name type="common">Red tide dinoflagellate</name>
    <name type="synonym">Gonyaulax catenella</name>
    <dbReference type="NCBI Taxonomy" id="2925"/>
    <lineage>
        <taxon>Eukaryota</taxon>
        <taxon>Sar</taxon>
        <taxon>Alveolata</taxon>
        <taxon>Dinophyceae</taxon>
        <taxon>Gonyaulacales</taxon>
        <taxon>Pyrocystaceae</taxon>
        <taxon>Alexandrium</taxon>
    </lineage>
</organism>